<feature type="compositionally biased region" description="Basic and acidic residues" evidence="1">
    <location>
        <begin position="261"/>
        <end position="270"/>
    </location>
</feature>
<name>A0ABR1M6H9_9PEZI</name>
<proteinExistence type="predicted"/>
<feature type="region of interest" description="Disordered" evidence="1">
    <location>
        <begin position="149"/>
        <end position="170"/>
    </location>
</feature>
<reference evidence="2 3" key="1">
    <citation type="submission" date="2024-04" db="EMBL/GenBank/DDBJ databases">
        <title>Phyllosticta paracitricarpa is synonymous to the EU quarantine fungus P. citricarpa based on phylogenomic analyses.</title>
        <authorList>
            <consortium name="Lawrence Berkeley National Laboratory"/>
            <person name="Van Ingen-Buijs V.A."/>
            <person name="Van Westerhoven A.C."/>
            <person name="Haridas S."/>
            <person name="Skiadas P."/>
            <person name="Martin F."/>
            <person name="Groenewald J.Z."/>
            <person name="Crous P.W."/>
            <person name="Seidl M.F."/>
        </authorList>
    </citation>
    <scope>NUCLEOTIDE SEQUENCE [LARGE SCALE GENOMIC DNA]</scope>
    <source>
        <strain evidence="2 3">CBS 122670</strain>
    </source>
</reference>
<evidence type="ECO:0000313" key="2">
    <source>
        <dbReference type="EMBL" id="KAK7543250.1"/>
    </source>
</evidence>
<feature type="compositionally biased region" description="Polar residues" evidence="1">
    <location>
        <begin position="80"/>
        <end position="95"/>
    </location>
</feature>
<accession>A0ABR1M6H9</accession>
<dbReference type="EMBL" id="JBBPDW010000021">
    <property type="protein sequence ID" value="KAK7543250.1"/>
    <property type="molecule type" value="Genomic_DNA"/>
</dbReference>
<feature type="region of interest" description="Disordered" evidence="1">
    <location>
        <begin position="224"/>
        <end position="270"/>
    </location>
</feature>
<feature type="compositionally biased region" description="Polar residues" evidence="1">
    <location>
        <begin position="235"/>
        <end position="254"/>
    </location>
</feature>
<keyword evidence="3" id="KW-1185">Reference proteome</keyword>
<feature type="region of interest" description="Disordered" evidence="1">
    <location>
        <begin position="318"/>
        <end position="379"/>
    </location>
</feature>
<evidence type="ECO:0000313" key="3">
    <source>
        <dbReference type="Proteomes" id="UP001365128"/>
    </source>
</evidence>
<feature type="region of interest" description="Disordered" evidence="1">
    <location>
        <begin position="19"/>
        <end position="111"/>
    </location>
</feature>
<evidence type="ECO:0000256" key="1">
    <source>
        <dbReference type="SAM" id="MobiDB-lite"/>
    </source>
</evidence>
<dbReference type="Proteomes" id="UP001365128">
    <property type="component" value="Unassembled WGS sequence"/>
</dbReference>
<organism evidence="2 3">
    <name type="scientific">Phyllosticta citricarpa</name>
    <dbReference type="NCBI Taxonomy" id="55181"/>
    <lineage>
        <taxon>Eukaryota</taxon>
        <taxon>Fungi</taxon>
        <taxon>Dikarya</taxon>
        <taxon>Ascomycota</taxon>
        <taxon>Pezizomycotina</taxon>
        <taxon>Dothideomycetes</taxon>
        <taxon>Dothideomycetes incertae sedis</taxon>
        <taxon>Botryosphaeriales</taxon>
        <taxon>Phyllostictaceae</taxon>
        <taxon>Phyllosticta</taxon>
    </lineage>
</organism>
<feature type="compositionally biased region" description="Low complexity" evidence="1">
    <location>
        <begin position="59"/>
        <end position="70"/>
    </location>
</feature>
<protein>
    <submittedName>
        <fullName evidence="2">Uncharacterized protein</fullName>
    </submittedName>
</protein>
<sequence>MSTAQILYGLLGWDAEINKLENEEEEGGDHHHSPTQTQKTWDLPDWSIGPDTASRESESGPSSESIPSKPVKSKRAASAPNGQSPKNTSGSQSAEAVSADLEDSPSTSASGDAALVPTLLRQTILDFRANTMRLSVKIAQWWRAISRTQVTEDQSVSRDGAHTASPRSLPWSTKVSLTEVVAEGGVRLRSNGPLPELSQANVSKVPAIGTTGVERAALFVENASLWEPKPMPDNTGPSASETSPEGWESTTNTGRRGYSQAHEHGDAATAVEHDIYRLRKAVRKKRTGDDPAALRKLSCINRMDVSDQTSCTYMPDVGWSSSTARSKSSRHSTRASKPAPGPKGLKMPCDAPTDWKPYIPNGMSRDPKNRPSRGRWFYPEQSSLRNEVVLGTIHGNGGEE</sequence>
<gene>
    <name evidence="2" type="ORF">IWX46DRAFT_650324</name>
</gene>
<comment type="caution">
    <text evidence="2">The sequence shown here is derived from an EMBL/GenBank/DDBJ whole genome shotgun (WGS) entry which is preliminary data.</text>
</comment>